<feature type="signal peptide" evidence="1">
    <location>
        <begin position="1"/>
        <end position="18"/>
    </location>
</feature>
<gene>
    <name evidence="2" type="ORF">BB560_005034</name>
</gene>
<keyword evidence="1" id="KW-0732">Signal</keyword>
<evidence type="ECO:0000313" key="3">
    <source>
        <dbReference type="Proteomes" id="UP000245609"/>
    </source>
</evidence>
<dbReference type="EMBL" id="MBFS01001875">
    <property type="protein sequence ID" value="PVV00581.1"/>
    <property type="molecule type" value="Genomic_DNA"/>
</dbReference>
<protein>
    <submittedName>
        <fullName evidence="2">Uncharacterized protein</fullName>
    </submittedName>
</protein>
<dbReference type="Proteomes" id="UP000245609">
    <property type="component" value="Unassembled WGS sequence"/>
</dbReference>
<evidence type="ECO:0000313" key="2">
    <source>
        <dbReference type="EMBL" id="PVV00581.1"/>
    </source>
</evidence>
<name>A0A2T9Z7K2_9FUNG</name>
<dbReference type="AlphaFoldDB" id="A0A2T9Z7K2"/>
<keyword evidence="3" id="KW-1185">Reference proteome</keyword>
<accession>A0A2T9Z7K2</accession>
<comment type="caution">
    <text evidence="2">The sequence shown here is derived from an EMBL/GenBank/DDBJ whole genome shotgun (WGS) entry which is preliminary data.</text>
</comment>
<feature type="chain" id="PRO_5015403120" evidence="1">
    <location>
        <begin position="19"/>
        <end position="489"/>
    </location>
</feature>
<sequence length="489" mass="49502">MKFKAIIFAAVAMAGANAATCTNEGLERCTAPSGSSSKFIKCENGREVTSYCDGKEKCYGNGITGIMCLDPKASTPLDKRATVSSPFGGYTTQLNNFLRGINGDAVSLNTFVNAARKDMFTNKNSVIDMSNTFTSGFQRSAADIRRNSKGYFSTFGTSADIQRTITGAQTFTRAISGNVAGASYLLSDFGNNIARNGHARTSISRTIASGSGIVSSASPLNSLGNAEAYTALTNIAIASSIYYPTTLGRILTGTMAPRNIAGYLASANSGNTNGTNALLGTILRRVNRAQPYMPAITSASQRVSISAAGYATPAIIGRIMSGNRPRIISNANMINVLNGAANAIAKSKGIYARDLAAYESTTTSTMGDTMAGSVPAEPAVDISADGSTAGLDADPSLAVDGSIDGADGSGKPAGSGSLTGSATGIGVGGGAGGISNIFAPVVGGGCSACTDSTTLSSLLSYLAMLSFSTLLAPAQSCCGPSGVSGAISF</sequence>
<evidence type="ECO:0000256" key="1">
    <source>
        <dbReference type="SAM" id="SignalP"/>
    </source>
</evidence>
<reference evidence="2 3" key="1">
    <citation type="journal article" date="2018" name="MBio">
        <title>Comparative Genomics Reveals the Core Gene Toolbox for the Fungus-Insect Symbiosis.</title>
        <authorList>
            <person name="Wang Y."/>
            <person name="Stata M."/>
            <person name="Wang W."/>
            <person name="Stajich J.E."/>
            <person name="White M.M."/>
            <person name="Moncalvo J.M."/>
        </authorList>
    </citation>
    <scope>NUCLEOTIDE SEQUENCE [LARGE SCALE GENOMIC DNA]</scope>
    <source>
        <strain evidence="2 3">SC-DP-2</strain>
    </source>
</reference>
<proteinExistence type="predicted"/>
<organism evidence="2 3">
    <name type="scientific">Smittium megazygosporum</name>
    <dbReference type="NCBI Taxonomy" id="133381"/>
    <lineage>
        <taxon>Eukaryota</taxon>
        <taxon>Fungi</taxon>
        <taxon>Fungi incertae sedis</taxon>
        <taxon>Zoopagomycota</taxon>
        <taxon>Kickxellomycotina</taxon>
        <taxon>Harpellomycetes</taxon>
        <taxon>Harpellales</taxon>
        <taxon>Legeriomycetaceae</taxon>
        <taxon>Smittium</taxon>
    </lineage>
</organism>